<dbReference type="SUPFAM" id="SSF52540">
    <property type="entry name" value="P-loop containing nucleoside triphosphate hydrolases"/>
    <property type="match status" value="1"/>
</dbReference>
<dbReference type="GO" id="GO:0098796">
    <property type="term" value="C:membrane protein complex"/>
    <property type="evidence" value="ECO:0007669"/>
    <property type="project" value="UniProtKB-ARBA"/>
</dbReference>
<dbReference type="PROSITE" id="PS00211">
    <property type="entry name" value="ABC_TRANSPORTER_1"/>
    <property type="match status" value="1"/>
</dbReference>
<sequence length="292" mass="30909">MTTELSPHHHLHGQSFFDHLRRSLENLCAAHTAPPNAESTATTTPPDASPSAPLSQDPVIECTDVVRAYTRGGGRGLFSRNTQATTVTAVDSVSATIDRGELVGIAGPSGSGKSTLLHLLAALETPDSGQITITGTDTASLSERGRTRLRREHVGIVFQRFHLLPSLTATQNVALPLIEHGVGKRDRRARAQTLLEAVGLGDRLTHRPATLSGGEQQRVAVARALAGDPDVVIADEPTGELDSAASETVLDILADVATEHAVVVASHDPAAIERMDRVIRLRDGTRDTDGHA</sequence>
<dbReference type="InterPro" id="IPR017871">
    <property type="entry name" value="ABC_transporter-like_CS"/>
</dbReference>
<keyword evidence="7" id="KW-1185">Reference proteome</keyword>
<dbReference type="FunFam" id="3.40.50.300:FF:000032">
    <property type="entry name" value="Export ABC transporter ATP-binding protein"/>
    <property type="match status" value="1"/>
</dbReference>
<feature type="domain" description="ABC transporter" evidence="5">
    <location>
        <begin position="60"/>
        <end position="292"/>
    </location>
</feature>
<dbReference type="GO" id="GO:0005524">
    <property type="term" value="F:ATP binding"/>
    <property type="evidence" value="ECO:0007669"/>
    <property type="project" value="UniProtKB-KW"/>
</dbReference>
<accession>A0ABD6C0T1</accession>
<dbReference type="RefSeq" id="WP_379811999.1">
    <property type="nucleotide sequence ID" value="NZ_JANHDL010000014.1"/>
</dbReference>
<protein>
    <submittedName>
        <fullName evidence="6">ABC transporter ATP-binding protein</fullName>
    </submittedName>
</protein>
<feature type="region of interest" description="Disordered" evidence="4">
    <location>
        <begin position="32"/>
        <end position="56"/>
    </location>
</feature>
<reference evidence="6 7" key="1">
    <citation type="journal article" date="2019" name="Int. J. Syst. Evol. Microbiol.">
        <title>The Global Catalogue of Microorganisms (GCM) 10K type strain sequencing project: providing services to taxonomists for standard genome sequencing and annotation.</title>
        <authorList>
            <consortium name="The Broad Institute Genomics Platform"/>
            <consortium name="The Broad Institute Genome Sequencing Center for Infectious Disease"/>
            <person name="Wu L."/>
            <person name="Ma J."/>
        </authorList>
    </citation>
    <scope>NUCLEOTIDE SEQUENCE [LARGE SCALE GENOMIC DNA]</scope>
    <source>
        <strain evidence="6 7">CGMCC 1.12689</strain>
    </source>
</reference>
<dbReference type="Gene3D" id="3.40.50.300">
    <property type="entry name" value="P-loop containing nucleotide triphosphate hydrolases"/>
    <property type="match status" value="1"/>
</dbReference>
<evidence type="ECO:0000256" key="4">
    <source>
        <dbReference type="SAM" id="MobiDB-lite"/>
    </source>
</evidence>
<dbReference type="SMART" id="SM00382">
    <property type="entry name" value="AAA"/>
    <property type="match status" value="1"/>
</dbReference>
<evidence type="ECO:0000256" key="3">
    <source>
        <dbReference type="ARBA" id="ARBA00022840"/>
    </source>
</evidence>
<organism evidence="6 7">
    <name type="scientific">Halorubrum laminariae</name>
    <dbReference type="NCBI Taxonomy" id="1433523"/>
    <lineage>
        <taxon>Archaea</taxon>
        <taxon>Methanobacteriati</taxon>
        <taxon>Methanobacteriota</taxon>
        <taxon>Stenosarchaea group</taxon>
        <taxon>Halobacteria</taxon>
        <taxon>Halobacteriales</taxon>
        <taxon>Haloferacaceae</taxon>
        <taxon>Halorubrum</taxon>
    </lineage>
</organism>
<dbReference type="CDD" id="cd03255">
    <property type="entry name" value="ABC_MJ0796_LolCDE_FtsE"/>
    <property type="match status" value="1"/>
</dbReference>
<evidence type="ECO:0000256" key="2">
    <source>
        <dbReference type="ARBA" id="ARBA00022741"/>
    </source>
</evidence>
<dbReference type="InterPro" id="IPR003593">
    <property type="entry name" value="AAA+_ATPase"/>
</dbReference>
<name>A0ABD6C0T1_9EURY</name>
<dbReference type="InterPro" id="IPR017911">
    <property type="entry name" value="MacB-like_ATP-bd"/>
</dbReference>
<feature type="compositionally biased region" description="Low complexity" evidence="4">
    <location>
        <begin position="37"/>
        <end position="55"/>
    </location>
</feature>
<dbReference type="EMBL" id="JBHUDB010000003">
    <property type="protein sequence ID" value="MFD1570482.1"/>
    <property type="molecule type" value="Genomic_DNA"/>
</dbReference>
<evidence type="ECO:0000256" key="1">
    <source>
        <dbReference type="ARBA" id="ARBA00022448"/>
    </source>
</evidence>
<dbReference type="PROSITE" id="PS50893">
    <property type="entry name" value="ABC_TRANSPORTER_2"/>
    <property type="match status" value="1"/>
</dbReference>
<gene>
    <name evidence="6" type="ORF">ACFR9T_07740</name>
</gene>
<keyword evidence="3 6" id="KW-0067">ATP-binding</keyword>
<comment type="caution">
    <text evidence="6">The sequence shown here is derived from an EMBL/GenBank/DDBJ whole genome shotgun (WGS) entry which is preliminary data.</text>
</comment>
<evidence type="ECO:0000313" key="7">
    <source>
        <dbReference type="Proteomes" id="UP001597185"/>
    </source>
</evidence>
<evidence type="ECO:0000259" key="5">
    <source>
        <dbReference type="PROSITE" id="PS50893"/>
    </source>
</evidence>
<dbReference type="InterPro" id="IPR027417">
    <property type="entry name" value="P-loop_NTPase"/>
</dbReference>
<keyword evidence="1" id="KW-0813">Transport</keyword>
<dbReference type="AlphaFoldDB" id="A0ABD6C0T1"/>
<dbReference type="PANTHER" id="PTHR24220:SF685">
    <property type="entry name" value="ABC TRANSPORTER RELATED"/>
    <property type="match status" value="1"/>
</dbReference>
<dbReference type="InterPro" id="IPR003439">
    <property type="entry name" value="ABC_transporter-like_ATP-bd"/>
</dbReference>
<proteinExistence type="predicted"/>
<dbReference type="Pfam" id="PF00005">
    <property type="entry name" value="ABC_tran"/>
    <property type="match status" value="1"/>
</dbReference>
<dbReference type="GO" id="GO:0022857">
    <property type="term" value="F:transmembrane transporter activity"/>
    <property type="evidence" value="ECO:0007669"/>
    <property type="project" value="UniProtKB-ARBA"/>
</dbReference>
<evidence type="ECO:0000313" key="6">
    <source>
        <dbReference type="EMBL" id="MFD1570482.1"/>
    </source>
</evidence>
<dbReference type="Proteomes" id="UP001597185">
    <property type="component" value="Unassembled WGS sequence"/>
</dbReference>
<keyword evidence="2" id="KW-0547">Nucleotide-binding</keyword>
<dbReference type="InterPro" id="IPR015854">
    <property type="entry name" value="ABC_transpr_LolD-like"/>
</dbReference>
<dbReference type="PANTHER" id="PTHR24220">
    <property type="entry name" value="IMPORT ATP-BINDING PROTEIN"/>
    <property type="match status" value="1"/>
</dbReference>